<evidence type="ECO:0000313" key="1">
    <source>
        <dbReference type="EMBL" id="KAK1324988.1"/>
    </source>
</evidence>
<dbReference type="EMBL" id="JAUJYO010000001">
    <property type="protein sequence ID" value="KAK1324988.1"/>
    <property type="molecule type" value="Genomic_DNA"/>
</dbReference>
<organism evidence="1 2">
    <name type="scientific">Acorus calamus</name>
    <name type="common">Sweet flag</name>
    <dbReference type="NCBI Taxonomy" id="4465"/>
    <lineage>
        <taxon>Eukaryota</taxon>
        <taxon>Viridiplantae</taxon>
        <taxon>Streptophyta</taxon>
        <taxon>Embryophyta</taxon>
        <taxon>Tracheophyta</taxon>
        <taxon>Spermatophyta</taxon>
        <taxon>Magnoliopsida</taxon>
        <taxon>Liliopsida</taxon>
        <taxon>Acoraceae</taxon>
        <taxon>Acorus</taxon>
    </lineage>
</organism>
<comment type="caution">
    <text evidence="1">The sequence shown here is derived from an EMBL/GenBank/DDBJ whole genome shotgun (WGS) entry which is preliminary data.</text>
</comment>
<gene>
    <name evidence="1" type="ORF">QJS10_CPA01g02814</name>
</gene>
<name>A0AAV9FG16_ACOCL</name>
<reference evidence="1" key="1">
    <citation type="journal article" date="2023" name="Nat. Commun.">
        <title>Diploid and tetraploid genomes of Acorus and the evolution of monocots.</title>
        <authorList>
            <person name="Ma L."/>
            <person name="Liu K.W."/>
            <person name="Li Z."/>
            <person name="Hsiao Y.Y."/>
            <person name="Qi Y."/>
            <person name="Fu T."/>
            <person name="Tang G.D."/>
            <person name="Zhang D."/>
            <person name="Sun W.H."/>
            <person name="Liu D.K."/>
            <person name="Li Y."/>
            <person name="Chen G.Z."/>
            <person name="Liu X.D."/>
            <person name="Liao X.Y."/>
            <person name="Jiang Y.T."/>
            <person name="Yu X."/>
            <person name="Hao Y."/>
            <person name="Huang J."/>
            <person name="Zhao X.W."/>
            <person name="Ke S."/>
            <person name="Chen Y.Y."/>
            <person name="Wu W.L."/>
            <person name="Hsu J.L."/>
            <person name="Lin Y.F."/>
            <person name="Huang M.D."/>
            <person name="Li C.Y."/>
            <person name="Huang L."/>
            <person name="Wang Z.W."/>
            <person name="Zhao X."/>
            <person name="Zhong W.Y."/>
            <person name="Peng D.H."/>
            <person name="Ahmad S."/>
            <person name="Lan S."/>
            <person name="Zhang J.S."/>
            <person name="Tsai W.C."/>
            <person name="Van de Peer Y."/>
            <person name="Liu Z.J."/>
        </authorList>
    </citation>
    <scope>NUCLEOTIDE SEQUENCE</scope>
    <source>
        <strain evidence="1">CP</strain>
    </source>
</reference>
<proteinExistence type="predicted"/>
<accession>A0AAV9FG16</accession>
<dbReference type="AlphaFoldDB" id="A0AAV9FG16"/>
<keyword evidence="2" id="KW-1185">Reference proteome</keyword>
<evidence type="ECO:0000313" key="2">
    <source>
        <dbReference type="Proteomes" id="UP001180020"/>
    </source>
</evidence>
<reference evidence="1" key="2">
    <citation type="submission" date="2023-06" db="EMBL/GenBank/DDBJ databases">
        <authorList>
            <person name="Ma L."/>
            <person name="Liu K.-W."/>
            <person name="Li Z."/>
            <person name="Hsiao Y.-Y."/>
            <person name="Qi Y."/>
            <person name="Fu T."/>
            <person name="Tang G."/>
            <person name="Zhang D."/>
            <person name="Sun W.-H."/>
            <person name="Liu D.-K."/>
            <person name="Li Y."/>
            <person name="Chen G.-Z."/>
            <person name="Liu X.-D."/>
            <person name="Liao X.-Y."/>
            <person name="Jiang Y.-T."/>
            <person name="Yu X."/>
            <person name="Hao Y."/>
            <person name="Huang J."/>
            <person name="Zhao X.-W."/>
            <person name="Ke S."/>
            <person name="Chen Y.-Y."/>
            <person name="Wu W.-L."/>
            <person name="Hsu J.-L."/>
            <person name="Lin Y.-F."/>
            <person name="Huang M.-D."/>
            <person name="Li C.-Y."/>
            <person name="Huang L."/>
            <person name="Wang Z.-W."/>
            <person name="Zhao X."/>
            <person name="Zhong W.-Y."/>
            <person name="Peng D.-H."/>
            <person name="Ahmad S."/>
            <person name="Lan S."/>
            <person name="Zhang J.-S."/>
            <person name="Tsai W.-C."/>
            <person name="Van De Peer Y."/>
            <person name="Liu Z.-J."/>
        </authorList>
    </citation>
    <scope>NUCLEOTIDE SEQUENCE</scope>
    <source>
        <strain evidence="1">CP</strain>
        <tissue evidence="1">Leaves</tissue>
    </source>
</reference>
<dbReference type="Proteomes" id="UP001180020">
    <property type="component" value="Unassembled WGS sequence"/>
</dbReference>
<sequence length="135" mass="15219">MNAVRPAAMHLSCIPPGPGFQSVVSSHTKPLQLVLHPMFSDDLSTLSIFCCYASTTSDTLFASQSALSQYHCMVDTVDLFHPCLFLNHSFLVFPLWYNLMKTHQPWLLPSSRRLLQDYAKEAKKIISMGDKISKK</sequence>
<protein>
    <submittedName>
        <fullName evidence="1">Uncharacterized protein</fullName>
    </submittedName>
</protein>